<feature type="domain" description="Peptidase S12 Pab87-related C-terminal" evidence="2">
    <location>
        <begin position="393"/>
        <end position="482"/>
    </location>
</feature>
<dbReference type="Gene3D" id="2.40.128.600">
    <property type="match status" value="1"/>
</dbReference>
<dbReference type="PANTHER" id="PTHR46825">
    <property type="entry name" value="D-ALANYL-D-ALANINE-CARBOXYPEPTIDASE/ENDOPEPTIDASE AMPH"/>
    <property type="match status" value="1"/>
</dbReference>
<keyword evidence="4" id="KW-1185">Reference proteome</keyword>
<dbReference type="Gene3D" id="3.40.710.10">
    <property type="entry name" value="DD-peptidase/beta-lactamase superfamily"/>
    <property type="match status" value="1"/>
</dbReference>
<dbReference type="InterPro" id="IPR021860">
    <property type="entry name" value="Peptidase_S12_Pab87-rel_C"/>
</dbReference>
<dbReference type="SUPFAM" id="SSF56601">
    <property type="entry name" value="beta-lactamase/transpeptidase-like"/>
    <property type="match status" value="1"/>
</dbReference>
<evidence type="ECO:0000313" key="4">
    <source>
        <dbReference type="Proteomes" id="UP000198521"/>
    </source>
</evidence>
<dbReference type="Pfam" id="PF00144">
    <property type="entry name" value="Beta-lactamase"/>
    <property type="match status" value="1"/>
</dbReference>
<evidence type="ECO:0000313" key="3">
    <source>
        <dbReference type="EMBL" id="SEL44053.1"/>
    </source>
</evidence>
<name>A0A1H7Q7T6_AQUAM</name>
<proteinExistence type="predicted"/>
<dbReference type="Pfam" id="PF11954">
    <property type="entry name" value="DUF3471"/>
    <property type="match status" value="1"/>
</dbReference>
<reference evidence="3 4" key="1">
    <citation type="submission" date="2016-10" db="EMBL/GenBank/DDBJ databases">
        <authorList>
            <person name="de Groot N.N."/>
        </authorList>
    </citation>
    <scope>NUCLEOTIDE SEQUENCE [LARGE SCALE GENOMIC DNA]</scope>
    <source>
        <strain evidence="3 4">DSM 25232</strain>
    </source>
</reference>
<dbReference type="InterPro" id="IPR012338">
    <property type="entry name" value="Beta-lactam/transpept-like"/>
</dbReference>
<dbReference type="OrthoDB" id="1522765at2"/>
<sequence length="489" mass="56106">MKSIYVITLFIFFQYSFSQKSTSELNGIEDDIKLWIEKYQAVGLSVAVVKDNEIIYSKGFGYRNLKEQLPVTENTVFPIGSTTKAFTGSLLGILASQNKVSFKDKPAKYIPDFEFYNDKMNNLIAIEDLLSHKSGIGNQGTSEVFFPEKNKLKVVQRLKYLKPEGEIKNSFEYSNMGYTLAGTIVEQITKKSWDTNIHEMIFKPLSMNNSYTKLEEISKSDNYSLPYGLYNKNIEQVKFEIYNSISPAGAIKSTVSDLSNWMLTWINNGTFENNEVIPKAYVKQATRLQNIKNGDYESDSFLHGDGFGWRLKSSYGHYRIDHGGNTFGFSSSLVMFPFEKIGIVVLSNQDNSLLPHLIADIITRKLFNIDPESAYPVKIKEIFKPLPYQSFNKEKMPTHPLDNFCGIFEAKGYGRIKVIIENEKLYAVLPKYKFQLQHTHHNSFFFKPTKNFKDVFSPQFDLKFIDDLNGDISGLQLFSQKEPITFKKH</sequence>
<dbReference type="EMBL" id="FOAB01000004">
    <property type="protein sequence ID" value="SEL44053.1"/>
    <property type="molecule type" value="Genomic_DNA"/>
</dbReference>
<evidence type="ECO:0000259" key="2">
    <source>
        <dbReference type="Pfam" id="PF11954"/>
    </source>
</evidence>
<dbReference type="InterPro" id="IPR001466">
    <property type="entry name" value="Beta-lactam-related"/>
</dbReference>
<accession>A0A1H7Q7T6</accession>
<dbReference type="STRING" id="1038014.SAMN04487910_2462"/>
<dbReference type="Proteomes" id="UP000198521">
    <property type="component" value="Unassembled WGS sequence"/>
</dbReference>
<gene>
    <name evidence="3" type="ORF">SAMN04487910_2462</name>
</gene>
<dbReference type="PANTHER" id="PTHR46825:SF15">
    <property type="entry name" value="BETA-LACTAMASE-RELATED DOMAIN-CONTAINING PROTEIN"/>
    <property type="match status" value="1"/>
</dbReference>
<organism evidence="3 4">
    <name type="scientific">Aquimarina amphilecti</name>
    <dbReference type="NCBI Taxonomy" id="1038014"/>
    <lineage>
        <taxon>Bacteria</taxon>
        <taxon>Pseudomonadati</taxon>
        <taxon>Bacteroidota</taxon>
        <taxon>Flavobacteriia</taxon>
        <taxon>Flavobacteriales</taxon>
        <taxon>Flavobacteriaceae</taxon>
        <taxon>Aquimarina</taxon>
    </lineage>
</organism>
<dbReference type="AlphaFoldDB" id="A0A1H7Q7T6"/>
<feature type="domain" description="Beta-lactamase-related" evidence="1">
    <location>
        <begin position="37"/>
        <end position="352"/>
    </location>
</feature>
<protein>
    <submittedName>
        <fullName evidence="3">CubicO group peptidase, beta-lactamase class C family</fullName>
    </submittedName>
</protein>
<dbReference type="RefSeq" id="WP_091408761.1">
    <property type="nucleotide sequence ID" value="NZ_FOAB01000004.1"/>
</dbReference>
<dbReference type="InterPro" id="IPR050491">
    <property type="entry name" value="AmpC-like"/>
</dbReference>
<evidence type="ECO:0000259" key="1">
    <source>
        <dbReference type="Pfam" id="PF00144"/>
    </source>
</evidence>